<accession>A0A938BPG0</accession>
<gene>
    <name evidence="1" type="ORF">FJZ00_13155</name>
</gene>
<dbReference type="InterPro" id="IPR002591">
    <property type="entry name" value="Phosphodiest/P_Trfase"/>
</dbReference>
<feature type="non-terminal residue" evidence="1">
    <location>
        <position position="45"/>
    </location>
</feature>
<dbReference type="Gene3D" id="3.40.720.10">
    <property type="entry name" value="Alkaline Phosphatase, subunit A"/>
    <property type="match status" value="1"/>
</dbReference>
<comment type="caution">
    <text evidence="1">The sequence shown here is derived from an EMBL/GenBank/DDBJ whole genome shotgun (WGS) entry which is preliminary data.</text>
</comment>
<dbReference type="InterPro" id="IPR017850">
    <property type="entry name" value="Alkaline_phosphatase_core_sf"/>
</dbReference>
<dbReference type="Pfam" id="PF01663">
    <property type="entry name" value="Phosphodiest"/>
    <property type="match status" value="1"/>
</dbReference>
<evidence type="ECO:0000313" key="2">
    <source>
        <dbReference type="Proteomes" id="UP000703893"/>
    </source>
</evidence>
<dbReference type="Proteomes" id="UP000703893">
    <property type="component" value="Unassembled WGS sequence"/>
</dbReference>
<reference evidence="1 2" key="1">
    <citation type="submission" date="2019-03" db="EMBL/GenBank/DDBJ databases">
        <title>Lake Tanganyika Metagenome-Assembled Genomes (MAGs).</title>
        <authorList>
            <person name="Tran P."/>
        </authorList>
    </citation>
    <scope>NUCLEOTIDE SEQUENCE [LARGE SCALE GENOMIC DNA]</scope>
    <source>
        <strain evidence="1">K_DeepCast_65m_m2_236</strain>
    </source>
</reference>
<proteinExistence type="predicted"/>
<evidence type="ECO:0000313" key="1">
    <source>
        <dbReference type="EMBL" id="MBM3276094.1"/>
    </source>
</evidence>
<dbReference type="SUPFAM" id="SSF53649">
    <property type="entry name" value="Alkaline phosphatase-like"/>
    <property type="match status" value="1"/>
</dbReference>
<protein>
    <submittedName>
        <fullName evidence="1">Alkaline phosphatase family protein</fullName>
    </submittedName>
</protein>
<sequence length="45" mass="4876">MLHLIIIDGLHPELLGHEMAAGRLPAFSHLVAKGRLSPMVSTFPT</sequence>
<dbReference type="EMBL" id="VGJX01000856">
    <property type="protein sequence ID" value="MBM3276094.1"/>
    <property type="molecule type" value="Genomic_DNA"/>
</dbReference>
<organism evidence="1 2">
    <name type="scientific">Candidatus Tanganyikabacteria bacterium</name>
    <dbReference type="NCBI Taxonomy" id="2961651"/>
    <lineage>
        <taxon>Bacteria</taxon>
        <taxon>Bacillati</taxon>
        <taxon>Candidatus Sericytochromatia</taxon>
        <taxon>Candidatus Tanganyikabacteria</taxon>
    </lineage>
</organism>
<name>A0A938BPG0_9BACT</name>
<dbReference type="AlphaFoldDB" id="A0A938BPG0"/>